<dbReference type="AlphaFoldDB" id="A0A1H4B4X5"/>
<dbReference type="EMBL" id="FNQY01000018">
    <property type="protein sequence ID" value="SEA43167.1"/>
    <property type="molecule type" value="Genomic_DNA"/>
</dbReference>
<proteinExistence type="predicted"/>
<accession>A0A1H4B4X5</accession>
<dbReference type="Pfam" id="PF00756">
    <property type="entry name" value="Esterase"/>
    <property type="match status" value="1"/>
</dbReference>
<sequence>MKEAYHKWYSPNLQEEAELLVFGYAGRPVILFATSMGRYYEAKDRGLIDSVQWFIDNGDITVYCPSNIDHRSWYNKEIAPAERALAQQSYDQFILEEVYSRATAETGRRDIITAGCSFGGYHAANFGLRHPDITQAILSMSGIFDISSFTDGYLDDTVYYNNPMAFLRDDNHPDLWNLKLTLGTTWADSCLEQNQRLGGILEQKKIPHWLDIRGDQPHDWPIWKQMFPHYISTL</sequence>
<name>A0A1H4B4X5_9BACT</name>
<reference evidence="1 2" key="1">
    <citation type="submission" date="2016-10" db="EMBL/GenBank/DDBJ databases">
        <authorList>
            <person name="de Groot N.N."/>
        </authorList>
    </citation>
    <scope>NUCLEOTIDE SEQUENCE [LARGE SCALE GENOMIC DNA]</scope>
    <source>
        <strain evidence="1 2">Vu-144</strain>
    </source>
</reference>
<dbReference type="InterPro" id="IPR029058">
    <property type="entry name" value="AB_hydrolase_fold"/>
</dbReference>
<dbReference type="Proteomes" id="UP000199041">
    <property type="component" value="Unassembled WGS sequence"/>
</dbReference>
<dbReference type="RefSeq" id="WP_091399780.1">
    <property type="nucleotide sequence ID" value="NZ_FNQY01000018.1"/>
</dbReference>
<gene>
    <name evidence="1" type="ORF">SAMN05192529_11849</name>
</gene>
<dbReference type="SUPFAM" id="SSF53474">
    <property type="entry name" value="alpha/beta-Hydrolases"/>
    <property type="match status" value="1"/>
</dbReference>
<dbReference type="InterPro" id="IPR000801">
    <property type="entry name" value="Esterase-like"/>
</dbReference>
<dbReference type="Gene3D" id="3.40.50.1820">
    <property type="entry name" value="alpha/beta hydrolase"/>
    <property type="match status" value="1"/>
</dbReference>
<organism evidence="1 2">
    <name type="scientific">Arachidicoccus rhizosphaerae</name>
    <dbReference type="NCBI Taxonomy" id="551991"/>
    <lineage>
        <taxon>Bacteria</taxon>
        <taxon>Pseudomonadati</taxon>
        <taxon>Bacteroidota</taxon>
        <taxon>Chitinophagia</taxon>
        <taxon>Chitinophagales</taxon>
        <taxon>Chitinophagaceae</taxon>
        <taxon>Arachidicoccus</taxon>
    </lineage>
</organism>
<keyword evidence="2" id="KW-1185">Reference proteome</keyword>
<evidence type="ECO:0000313" key="1">
    <source>
        <dbReference type="EMBL" id="SEA43167.1"/>
    </source>
</evidence>
<evidence type="ECO:0000313" key="2">
    <source>
        <dbReference type="Proteomes" id="UP000199041"/>
    </source>
</evidence>
<dbReference type="OrthoDB" id="9775130at2"/>
<dbReference type="STRING" id="551991.SAMN05192529_11849"/>
<protein>
    <submittedName>
        <fullName evidence="1">Esterase/lipase superfamily enzyme</fullName>
    </submittedName>
</protein>